<dbReference type="EMBL" id="JBEPML010000021">
    <property type="protein sequence ID" value="MET3794144.1"/>
    <property type="molecule type" value="Genomic_DNA"/>
</dbReference>
<evidence type="ECO:0000256" key="1">
    <source>
        <dbReference type="SAM" id="MobiDB-lite"/>
    </source>
</evidence>
<keyword evidence="2" id="KW-0732">Signal</keyword>
<name>A0ABV2N5P3_9HYPH</name>
<dbReference type="InterPro" id="IPR009683">
    <property type="entry name" value="Extensin-like_C"/>
</dbReference>
<evidence type="ECO:0000259" key="3">
    <source>
        <dbReference type="Pfam" id="PF06904"/>
    </source>
</evidence>
<protein>
    <recommendedName>
        <fullName evidence="3">Extensin-like C-terminal domain-containing protein</fullName>
    </recommendedName>
</protein>
<dbReference type="Proteomes" id="UP001549076">
    <property type="component" value="Unassembled WGS sequence"/>
</dbReference>
<evidence type="ECO:0000256" key="2">
    <source>
        <dbReference type="SAM" id="SignalP"/>
    </source>
</evidence>
<gene>
    <name evidence="4" type="ORF">ABID37_004384</name>
</gene>
<evidence type="ECO:0000313" key="5">
    <source>
        <dbReference type="Proteomes" id="UP001549076"/>
    </source>
</evidence>
<reference evidence="4 5" key="1">
    <citation type="submission" date="2024-06" db="EMBL/GenBank/DDBJ databases">
        <title>Genomic Encyclopedia of Type Strains, Phase IV (KMG-IV): sequencing the most valuable type-strain genomes for metagenomic binning, comparative biology and taxonomic classification.</title>
        <authorList>
            <person name="Goeker M."/>
        </authorList>
    </citation>
    <scope>NUCLEOTIDE SEQUENCE [LARGE SCALE GENOMIC DNA]</scope>
    <source>
        <strain evidence="4 5">DSM 27865</strain>
    </source>
</reference>
<keyword evidence="5" id="KW-1185">Reference proteome</keyword>
<feature type="compositionally biased region" description="Basic and acidic residues" evidence="1">
    <location>
        <begin position="82"/>
        <end position="109"/>
    </location>
</feature>
<organism evidence="4 5">
    <name type="scientific">Aquamicrobium terrae</name>
    <dbReference type="NCBI Taxonomy" id="1324945"/>
    <lineage>
        <taxon>Bacteria</taxon>
        <taxon>Pseudomonadati</taxon>
        <taxon>Pseudomonadota</taxon>
        <taxon>Alphaproteobacteria</taxon>
        <taxon>Hyphomicrobiales</taxon>
        <taxon>Phyllobacteriaceae</taxon>
        <taxon>Aquamicrobium</taxon>
    </lineage>
</organism>
<feature type="region of interest" description="Disordered" evidence="1">
    <location>
        <begin position="25"/>
        <end position="128"/>
    </location>
</feature>
<feature type="domain" description="Extensin-like C-terminal" evidence="3">
    <location>
        <begin position="131"/>
        <end position="305"/>
    </location>
</feature>
<evidence type="ECO:0000313" key="4">
    <source>
        <dbReference type="EMBL" id="MET3794144.1"/>
    </source>
</evidence>
<accession>A0ABV2N5P3</accession>
<feature type="chain" id="PRO_5046986697" description="Extensin-like C-terminal domain-containing protein" evidence="2">
    <location>
        <begin position="25"/>
        <end position="305"/>
    </location>
</feature>
<feature type="signal peptide" evidence="2">
    <location>
        <begin position="1"/>
        <end position="24"/>
    </location>
</feature>
<comment type="caution">
    <text evidence="4">The sequence shown here is derived from an EMBL/GenBank/DDBJ whole genome shotgun (WGS) entry which is preliminary data.</text>
</comment>
<sequence>MAVSRFRSLSLLILACLMAQPAVARRQPVRLPQSAPVPEMLAERTPQPDIASQTETPTPEPRPDDAPQPASPPSQAPVPEAKPPEKQPSESKPPESKPDEPEKAEDKRPTPQPDPRSGMVAAEKMPAEEEACRKRLRAMGVAFEDEPAQHDAAAGCSIPYPVIVTSLGKPVELAPKAELNCAMAETLARFMADVVQPAAREIMGSEVAGVTHASAYVCRPRHNGAKMSEHAFGNALDIASFTLKDKSSVEVGLAPAEKQGKFLDRIRKAACGPFKTVLGPGSDADHETHLHLDLAPRRNGSTFCQ</sequence>
<dbReference type="Pfam" id="PF06904">
    <property type="entry name" value="Extensin-like_C"/>
    <property type="match status" value="1"/>
</dbReference>
<dbReference type="RefSeq" id="WP_354198633.1">
    <property type="nucleotide sequence ID" value="NZ_JBEPML010000021.1"/>
</dbReference>
<proteinExistence type="predicted"/>